<dbReference type="PROSITE" id="PS50262">
    <property type="entry name" value="G_PROTEIN_RECEP_F1_2"/>
    <property type="match status" value="1"/>
</dbReference>
<dbReference type="RefSeq" id="XP_042114683.1">
    <property type="nucleotide sequence ID" value="XM_042258749.2"/>
</dbReference>
<dbReference type="Gene3D" id="1.20.1070.10">
    <property type="entry name" value="Rhodopsin 7-helix transmembrane proteins"/>
    <property type="match status" value="1"/>
</dbReference>
<evidence type="ECO:0000313" key="15">
    <source>
        <dbReference type="Proteomes" id="UP000694547"/>
    </source>
</evidence>
<dbReference type="GeneID" id="107402668"/>
<evidence type="ECO:0000259" key="13">
    <source>
        <dbReference type="PROSITE" id="PS50262"/>
    </source>
</evidence>
<evidence type="ECO:0000256" key="10">
    <source>
        <dbReference type="ARBA" id="ARBA00023170"/>
    </source>
</evidence>
<dbReference type="PANTHER" id="PTHR24062">
    <property type="entry name" value="VOMERONASAL TYPE-1 RECEPTOR"/>
    <property type="match status" value="1"/>
</dbReference>
<evidence type="ECO:0000256" key="4">
    <source>
        <dbReference type="ARBA" id="ARBA00022507"/>
    </source>
</evidence>
<comment type="similarity">
    <text evidence="2 12">Belongs to the G-protein coupled receptor 1 family.</text>
</comment>
<dbReference type="GO" id="GO:0016503">
    <property type="term" value="F:pheromone receptor activity"/>
    <property type="evidence" value="ECO:0007669"/>
    <property type="project" value="InterPro"/>
</dbReference>
<dbReference type="InterPro" id="IPR017452">
    <property type="entry name" value="GPCR_Rhodpsn_7TM"/>
</dbReference>
<keyword evidence="10 12" id="KW-0675">Receptor</keyword>
<reference evidence="14" key="2">
    <citation type="submission" date="2025-08" db="UniProtKB">
        <authorList>
            <consortium name="Ensembl"/>
        </authorList>
    </citation>
    <scope>IDENTIFICATION</scope>
</reference>
<feature type="transmembrane region" description="Helical" evidence="12">
    <location>
        <begin position="134"/>
        <end position="154"/>
    </location>
</feature>
<feature type="transmembrane region" description="Helical" evidence="12">
    <location>
        <begin position="94"/>
        <end position="114"/>
    </location>
</feature>
<dbReference type="FunFam" id="1.20.1070.10:FF:000051">
    <property type="entry name" value="Vomeronasal type-1 receptor"/>
    <property type="match status" value="1"/>
</dbReference>
<keyword evidence="6 12" id="KW-1133">Transmembrane helix</keyword>
<name>A0A6J0E2L7_PERMB</name>
<keyword evidence="4 12" id="KW-0589">Pheromone response</keyword>
<accession>A0A6J0E2L7</accession>
<dbReference type="GO" id="GO:0007606">
    <property type="term" value="P:sensory perception of chemical stimulus"/>
    <property type="evidence" value="ECO:0007669"/>
    <property type="project" value="UniProtKB-ARBA"/>
</dbReference>
<dbReference type="Pfam" id="PF03402">
    <property type="entry name" value="V1R"/>
    <property type="match status" value="1"/>
</dbReference>
<evidence type="ECO:0000256" key="7">
    <source>
        <dbReference type="ARBA" id="ARBA00023040"/>
    </source>
</evidence>
<protein>
    <recommendedName>
        <fullName evidence="12">Vomeronasal type-1 receptor</fullName>
    </recommendedName>
</protein>
<dbReference type="PRINTS" id="PR01534">
    <property type="entry name" value="VOMERONASL1R"/>
</dbReference>
<evidence type="ECO:0000256" key="2">
    <source>
        <dbReference type="ARBA" id="ARBA00010663"/>
    </source>
</evidence>
<keyword evidence="8 12" id="KW-0472">Membrane</keyword>
<evidence type="ECO:0000313" key="14">
    <source>
        <dbReference type="Ensembl" id="ENSPEMP00000030723.1"/>
    </source>
</evidence>
<reference evidence="14 15" key="1">
    <citation type="submission" date="2018-10" db="EMBL/GenBank/DDBJ databases">
        <title>Improved assembly of the deer mouse Peromyscus maniculatus genome.</title>
        <authorList>
            <person name="Lassance J.-M."/>
            <person name="Hoekstra H.E."/>
        </authorList>
    </citation>
    <scope>NUCLEOTIDE SEQUENCE [LARGE SCALE GENOMIC DNA]</scope>
</reference>
<keyword evidence="15" id="KW-1185">Reference proteome</keyword>
<sequence length="306" mass="34122">MNRNDLLYDNNGIRNAFFSEIAFGISANTILLLFLVVTFSREPRHKPTDLITGLLALSHVVMLLTMAVIATDILGSQSFGDDFTCRSVISLYRLMRSFSICATCHLSILQAIVLSPRSACLSKFKHTSLRHNTCCFLSLWTFCTSISGFMNSIVATPNGTSHTLILVTKSCSLRPFSDFFRYVLCVLAAFRDAVLVGLMVLSSVYMVSVLCRHKRRCWHLHSTSPSPRASPEQRAIRTILLLLSLFAVMYCLDCIASSSRSMWNSDPAHRCVQMFVSSGYATLSPLVFISTEQRIVNFLKAMQGGQ</sequence>
<dbReference type="OrthoDB" id="9606139at2759"/>
<dbReference type="SUPFAM" id="SSF81321">
    <property type="entry name" value="Family A G protein-coupled receptor-like"/>
    <property type="match status" value="1"/>
</dbReference>
<feature type="domain" description="G-protein coupled receptors family 1 profile" evidence="13">
    <location>
        <begin position="27"/>
        <end position="288"/>
    </location>
</feature>
<evidence type="ECO:0000256" key="9">
    <source>
        <dbReference type="ARBA" id="ARBA00023157"/>
    </source>
</evidence>
<evidence type="ECO:0000256" key="8">
    <source>
        <dbReference type="ARBA" id="ARBA00023136"/>
    </source>
</evidence>
<evidence type="ECO:0000256" key="1">
    <source>
        <dbReference type="ARBA" id="ARBA00004651"/>
    </source>
</evidence>
<feature type="transmembrane region" description="Helical" evidence="12">
    <location>
        <begin position="51"/>
        <end position="74"/>
    </location>
</feature>
<organism evidence="14 15">
    <name type="scientific">Peromyscus maniculatus bairdii</name>
    <name type="common">Prairie deer mouse</name>
    <dbReference type="NCBI Taxonomy" id="230844"/>
    <lineage>
        <taxon>Eukaryota</taxon>
        <taxon>Metazoa</taxon>
        <taxon>Chordata</taxon>
        <taxon>Craniata</taxon>
        <taxon>Vertebrata</taxon>
        <taxon>Euteleostomi</taxon>
        <taxon>Mammalia</taxon>
        <taxon>Eutheria</taxon>
        <taxon>Euarchontoglires</taxon>
        <taxon>Glires</taxon>
        <taxon>Rodentia</taxon>
        <taxon>Myomorpha</taxon>
        <taxon>Muroidea</taxon>
        <taxon>Cricetidae</taxon>
        <taxon>Neotominae</taxon>
        <taxon>Peromyscus</taxon>
    </lineage>
</organism>
<dbReference type="GeneTree" id="ENSGT01030000234553"/>
<dbReference type="GO" id="GO:0005886">
    <property type="term" value="C:plasma membrane"/>
    <property type="evidence" value="ECO:0007669"/>
    <property type="project" value="UniProtKB-SubCell"/>
</dbReference>
<dbReference type="AlphaFoldDB" id="A0A6J0E2L7"/>
<dbReference type="Proteomes" id="UP000694547">
    <property type="component" value="Chromosome 11"/>
</dbReference>
<feature type="transmembrane region" description="Helical" evidence="12">
    <location>
        <begin position="16"/>
        <end position="39"/>
    </location>
</feature>
<comment type="subcellular location">
    <subcellularLocation>
        <location evidence="1 12">Cell membrane</location>
        <topology evidence="1 12">Multi-pass membrane protein</topology>
    </subcellularLocation>
</comment>
<evidence type="ECO:0000256" key="11">
    <source>
        <dbReference type="ARBA" id="ARBA00023224"/>
    </source>
</evidence>
<dbReference type="CDD" id="cd13949">
    <property type="entry name" value="7tm_V1R_pheromone"/>
    <property type="match status" value="1"/>
</dbReference>
<keyword evidence="9" id="KW-1015">Disulfide bond</keyword>
<evidence type="ECO:0000256" key="6">
    <source>
        <dbReference type="ARBA" id="ARBA00022989"/>
    </source>
</evidence>
<dbReference type="GO" id="GO:0019236">
    <property type="term" value="P:response to pheromone"/>
    <property type="evidence" value="ECO:0007669"/>
    <property type="project" value="UniProtKB-KW"/>
</dbReference>
<evidence type="ECO:0000256" key="3">
    <source>
        <dbReference type="ARBA" id="ARBA00022475"/>
    </source>
</evidence>
<keyword evidence="11 12" id="KW-0807">Transducer</keyword>
<evidence type="ECO:0000256" key="5">
    <source>
        <dbReference type="ARBA" id="ARBA00022692"/>
    </source>
</evidence>
<keyword evidence="5 12" id="KW-0812">Transmembrane</keyword>
<evidence type="ECO:0000256" key="12">
    <source>
        <dbReference type="RuleBase" id="RU364061"/>
    </source>
</evidence>
<reference evidence="14" key="3">
    <citation type="submission" date="2025-09" db="UniProtKB">
        <authorList>
            <consortium name="Ensembl"/>
        </authorList>
    </citation>
    <scope>IDENTIFICATION</scope>
</reference>
<keyword evidence="3 12" id="KW-1003">Cell membrane</keyword>
<keyword evidence="7 12" id="KW-0297">G-protein coupled receptor</keyword>
<feature type="transmembrane region" description="Helical" evidence="12">
    <location>
        <begin position="179"/>
        <end position="207"/>
    </location>
</feature>
<dbReference type="Ensembl" id="ENSPEMT00000036147.1">
    <property type="protein sequence ID" value="ENSPEMP00000030723.1"/>
    <property type="gene ID" value="ENSPEMG00000030686.1"/>
</dbReference>
<proteinExistence type="inferred from homology"/>
<gene>
    <name evidence="14" type="primary">LOC107402668</name>
</gene>
<dbReference type="InterPro" id="IPR004072">
    <property type="entry name" value="Vmron_rcpt_1"/>
</dbReference>
<feature type="transmembrane region" description="Helical" evidence="12">
    <location>
        <begin position="238"/>
        <end position="258"/>
    </location>
</feature>